<organism evidence="1 2">
    <name type="scientific">Amycolatopsis coloradensis</name>
    <dbReference type="NCBI Taxonomy" id="76021"/>
    <lineage>
        <taxon>Bacteria</taxon>
        <taxon>Bacillati</taxon>
        <taxon>Actinomycetota</taxon>
        <taxon>Actinomycetes</taxon>
        <taxon>Pseudonocardiales</taxon>
        <taxon>Pseudonocardiaceae</taxon>
        <taxon>Amycolatopsis</taxon>
    </lineage>
</organism>
<accession>A0ACD5B8F4</accession>
<evidence type="ECO:0000313" key="1">
    <source>
        <dbReference type="EMBL" id="WYW15658.1"/>
    </source>
</evidence>
<keyword evidence="2" id="KW-1185">Reference proteome</keyword>
<gene>
    <name evidence="1" type="ORF">LCL61_08850</name>
</gene>
<dbReference type="Proteomes" id="UP001456344">
    <property type="component" value="Chromosome"/>
</dbReference>
<evidence type="ECO:0000313" key="2">
    <source>
        <dbReference type="Proteomes" id="UP001456344"/>
    </source>
</evidence>
<reference evidence="1" key="1">
    <citation type="submission" date="2023-10" db="EMBL/GenBank/DDBJ databases">
        <title>Whole genome sequencing of actinobacterial strain Amycolatopsis sp. (BCA-696) identifies the underlying plant growth-promoting genes.</title>
        <authorList>
            <person name="Gandham P."/>
            <person name="Vadla N."/>
            <person name="Saji A."/>
            <person name="Srinivas V."/>
            <person name="Ruperao P."/>
            <person name="Selvanayagam S."/>
            <person name="Saxena R.K."/>
            <person name="Rathore A."/>
            <person name="Gopalakrishnan S."/>
            <person name="Thakur V."/>
        </authorList>
    </citation>
    <scope>NUCLEOTIDE SEQUENCE</scope>
    <source>
        <strain evidence="1">BCA-696</strain>
    </source>
</reference>
<dbReference type="EMBL" id="CP150484">
    <property type="protein sequence ID" value="WYW15658.1"/>
    <property type="molecule type" value="Genomic_DNA"/>
</dbReference>
<name>A0ACD5B8F4_9PSEU</name>
<proteinExistence type="predicted"/>
<sequence>MSSLASEVGVPVEKTGDRELWARAAGGDEGAFSELFERHAEALWNYTYRLTGSWSSAEDLASTTFLIAWRRRAEVTLVRDSALPWLYTVAANVARDEHRGARRRLRLLRKIPAQPAVSDHADSVAEKIDGQRRLGRVAEAVRSLPKSQREVVELCLAAEVSIADAAELLGIAEVTVRAHLSRGRARLRTLLEEK</sequence>
<protein>
    <submittedName>
        <fullName evidence="1">RNA polymerase sigma factor</fullName>
    </submittedName>
</protein>